<dbReference type="Proteomes" id="UP000295367">
    <property type="component" value="Unassembled WGS sequence"/>
</dbReference>
<gene>
    <name evidence="1" type="ORF">EDC63_11363</name>
</gene>
<dbReference type="RefSeq" id="WP_124945107.1">
    <property type="nucleotide sequence ID" value="NZ_BHVT01000008.1"/>
</dbReference>
<reference evidence="1 2" key="1">
    <citation type="submission" date="2019-03" db="EMBL/GenBank/DDBJ databases">
        <title>Genomic Encyclopedia of Type Strains, Phase IV (KMG-IV): sequencing the most valuable type-strain genomes for metagenomic binning, comparative biology and taxonomic classification.</title>
        <authorList>
            <person name="Goeker M."/>
        </authorList>
    </citation>
    <scope>NUCLEOTIDE SEQUENCE [LARGE SCALE GENOMIC DNA]</scope>
    <source>
        <strain evidence="1 2">DSM 100309</strain>
    </source>
</reference>
<evidence type="ECO:0000313" key="1">
    <source>
        <dbReference type="EMBL" id="TCV84127.1"/>
    </source>
</evidence>
<keyword evidence="2" id="KW-1185">Reference proteome</keyword>
<sequence length="75" mass="8711">MPYFVYKILLPMRILEKVKEFDGFKDASKYAKEFRTTVTADDNCIVKVIFGENELEAEDILSQVRDPQPTTGEDY</sequence>
<protein>
    <submittedName>
        <fullName evidence="1">Uncharacterized protein</fullName>
    </submittedName>
</protein>
<dbReference type="AlphaFoldDB" id="A0A4R3XYH7"/>
<dbReference type="OrthoDB" id="8563688at2"/>
<name>A0A4R3XYH7_9PROT</name>
<dbReference type="EMBL" id="SMCO01000013">
    <property type="protein sequence ID" value="TCV84127.1"/>
    <property type="molecule type" value="Genomic_DNA"/>
</dbReference>
<accession>A0A4R3XYH7</accession>
<organism evidence="1 2">
    <name type="scientific">Sulfurirhabdus autotrophica</name>
    <dbReference type="NCBI Taxonomy" id="1706046"/>
    <lineage>
        <taxon>Bacteria</taxon>
        <taxon>Pseudomonadati</taxon>
        <taxon>Pseudomonadota</taxon>
        <taxon>Betaproteobacteria</taxon>
        <taxon>Nitrosomonadales</taxon>
        <taxon>Sulfuricellaceae</taxon>
        <taxon>Sulfurirhabdus</taxon>
    </lineage>
</organism>
<proteinExistence type="predicted"/>
<evidence type="ECO:0000313" key="2">
    <source>
        <dbReference type="Proteomes" id="UP000295367"/>
    </source>
</evidence>
<comment type="caution">
    <text evidence="1">The sequence shown here is derived from an EMBL/GenBank/DDBJ whole genome shotgun (WGS) entry which is preliminary data.</text>
</comment>